<accession>A0A371GTE5</accession>
<dbReference type="EMBL" id="QJKJ01004539">
    <property type="protein sequence ID" value="RDX93736.1"/>
    <property type="molecule type" value="Genomic_DNA"/>
</dbReference>
<feature type="non-terminal residue" evidence="1">
    <location>
        <position position="1"/>
    </location>
</feature>
<evidence type="ECO:0000313" key="1">
    <source>
        <dbReference type="EMBL" id="RDX93736.1"/>
    </source>
</evidence>
<protein>
    <submittedName>
        <fullName evidence="1">Uncharacterized protein</fullName>
    </submittedName>
</protein>
<organism evidence="1 2">
    <name type="scientific">Mucuna pruriens</name>
    <name type="common">Velvet bean</name>
    <name type="synonym">Dolichos pruriens</name>
    <dbReference type="NCBI Taxonomy" id="157652"/>
    <lineage>
        <taxon>Eukaryota</taxon>
        <taxon>Viridiplantae</taxon>
        <taxon>Streptophyta</taxon>
        <taxon>Embryophyta</taxon>
        <taxon>Tracheophyta</taxon>
        <taxon>Spermatophyta</taxon>
        <taxon>Magnoliopsida</taxon>
        <taxon>eudicotyledons</taxon>
        <taxon>Gunneridae</taxon>
        <taxon>Pentapetalae</taxon>
        <taxon>rosids</taxon>
        <taxon>fabids</taxon>
        <taxon>Fabales</taxon>
        <taxon>Fabaceae</taxon>
        <taxon>Papilionoideae</taxon>
        <taxon>50 kb inversion clade</taxon>
        <taxon>NPAAA clade</taxon>
        <taxon>indigoferoid/millettioid clade</taxon>
        <taxon>Phaseoleae</taxon>
        <taxon>Mucuna</taxon>
    </lineage>
</organism>
<reference evidence="1" key="1">
    <citation type="submission" date="2018-05" db="EMBL/GenBank/DDBJ databases">
        <title>Draft genome of Mucuna pruriens seed.</title>
        <authorList>
            <person name="Nnadi N.E."/>
            <person name="Vos R."/>
            <person name="Hasami M.H."/>
            <person name="Devisetty U.K."/>
            <person name="Aguiy J.C."/>
        </authorList>
    </citation>
    <scope>NUCLEOTIDE SEQUENCE [LARGE SCALE GENOMIC DNA]</scope>
    <source>
        <strain evidence="1">JCA_2017</strain>
    </source>
</reference>
<name>A0A371GTE5_MUCPR</name>
<keyword evidence="2" id="KW-1185">Reference proteome</keyword>
<comment type="caution">
    <text evidence="1">The sequence shown here is derived from an EMBL/GenBank/DDBJ whole genome shotgun (WGS) entry which is preliminary data.</text>
</comment>
<dbReference type="Proteomes" id="UP000257109">
    <property type="component" value="Unassembled WGS sequence"/>
</dbReference>
<proteinExistence type="predicted"/>
<dbReference type="AlphaFoldDB" id="A0A371GTE5"/>
<evidence type="ECO:0000313" key="2">
    <source>
        <dbReference type="Proteomes" id="UP000257109"/>
    </source>
</evidence>
<sequence length="117" mass="13628">MLKTFQRVEINILLLDAIKQIPNYAKFLKELCMHKRKKLKEGVEMGGVVSALIKNEEVTSLAIEMSRPQNFLYSMHHWRLYLCRCHAGLSIVNPRSFFSRTQCVLNVFRCGVNRSKI</sequence>
<gene>
    <name evidence="1" type="ORF">CR513_23959</name>
</gene>